<dbReference type="InterPro" id="IPR019238">
    <property type="entry name" value="AbiEi_2"/>
</dbReference>
<proteinExistence type="predicted"/>
<organism evidence="1 2">
    <name type="scientific">Aeromonas caviae</name>
    <name type="common">Aeromonas punctata</name>
    <dbReference type="NCBI Taxonomy" id="648"/>
    <lineage>
        <taxon>Bacteria</taxon>
        <taxon>Pseudomonadati</taxon>
        <taxon>Pseudomonadota</taxon>
        <taxon>Gammaproteobacteria</taxon>
        <taxon>Aeromonadales</taxon>
        <taxon>Aeromonadaceae</taxon>
        <taxon>Aeromonas</taxon>
    </lineage>
</organism>
<reference evidence="1" key="1">
    <citation type="submission" date="2021-07" db="EMBL/GenBank/DDBJ databases">
        <title>Draft genome sequence of carbapenem-resistant Aeromonas spp. in Japan.</title>
        <authorList>
            <person name="Maehana S."/>
            <person name="Suzuki M."/>
            <person name="Kitasato H."/>
        </authorList>
    </citation>
    <scope>NUCLEOTIDE SEQUENCE</scope>
    <source>
        <strain evidence="1">KAM343</strain>
    </source>
</reference>
<dbReference type="Pfam" id="PF09952">
    <property type="entry name" value="AbiEi_2"/>
    <property type="match status" value="1"/>
</dbReference>
<evidence type="ECO:0008006" key="3">
    <source>
        <dbReference type="Google" id="ProtNLM"/>
    </source>
</evidence>
<accession>A0AAV4YR54</accession>
<dbReference type="AlphaFoldDB" id="A0AAV4YR54"/>
<dbReference type="Proteomes" id="UP000886939">
    <property type="component" value="Unassembled WGS sequence"/>
</dbReference>
<name>A0AAV4YR54_AERCA</name>
<evidence type="ECO:0000313" key="1">
    <source>
        <dbReference type="EMBL" id="GJA43564.1"/>
    </source>
</evidence>
<comment type="caution">
    <text evidence="1">The sequence shown here is derived from an EMBL/GenBank/DDBJ whole genome shotgun (WGS) entry which is preliminary data.</text>
</comment>
<sequence>MGAKVMERYSHHSGFEFERQMLDALVEALAGAFGPEASVHNASHELRGVGVELDGMIEIKAPSKTLLVFVEVKREVYPRDLRNAVYQLHRRIRDTHHSHDAIGLLAAGVLSSGAKQELREQNIASFELGGSLYLKHDGWLINIEKPSHRTKKNTQGIALFTGARESVIHSLLMNSHGWLTGRELAEQAETSAYTCSLVLQELTLREWVKSTGGGPSKRRMLTHPDKLLDAWSEQWRHRKEQKSKWYTFVENPKHLLAHLAERIDHQKVDYPWAFTGAAAANILAPLLTSTEGAEIIVPKGYADRMADVLGLKPVSKGANVTLIEREPASLLYRDVSPNHPIFFASPYILYLDLLDGRGRNKELAEHIREQLESLWQRD</sequence>
<evidence type="ECO:0000313" key="2">
    <source>
        <dbReference type="Proteomes" id="UP000886939"/>
    </source>
</evidence>
<dbReference type="EMBL" id="BPNI01000199">
    <property type="protein sequence ID" value="GJA43564.1"/>
    <property type="molecule type" value="Genomic_DNA"/>
</dbReference>
<gene>
    <name evidence="1" type="ORF">KAM343_43600</name>
</gene>
<protein>
    <recommendedName>
        <fullName evidence="3">Transcriptional regulator</fullName>
    </recommendedName>
</protein>